<protein>
    <submittedName>
        <fullName evidence="1">Uncharacterized protein</fullName>
    </submittedName>
</protein>
<gene>
    <name evidence="1" type="ORF">C1645_840236</name>
</gene>
<evidence type="ECO:0000313" key="2">
    <source>
        <dbReference type="Proteomes" id="UP000265703"/>
    </source>
</evidence>
<organism evidence="1 2">
    <name type="scientific">Glomus cerebriforme</name>
    <dbReference type="NCBI Taxonomy" id="658196"/>
    <lineage>
        <taxon>Eukaryota</taxon>
        <taxon>Fungi</taxon>
        <taxon>Fungi incertae sedis</taxon>
        <taxon>Mucoromycota</taxon>
        <taxon>Glomeromycotina</taxon>
        <taxon>Glomeromycetes</taxon>
        <taxon>Glomerales</taxon>
        <taxon>Glomeraceae</taxon>
        <taxon>Glomus</taxon>
    </lineage>
</organism>
<proteinExistence type="predicted"/>
<keyword evidence="2" id="KW-1185">Reference proteome</keyword>
<accession>A0A397SBC2</accession>
<dbReference type="EMBL" id="QKYT01001205">
    <property type="protein sequence ID" value="RIA79634.1"/>
    <property type="molecule type" value="Genomic_DNA"/>
</dbReference>
<name>A0A397SBC2_9GLOM</name>
<comment type="caution">
    <text evidence="1">The sequence shown here is derived from an EMBL/GenBank/DDBJ whole genome shotgun (WGS) entry which is preliminary data.</text>
</comment>
<reference evidence="1 2" key="1">
    <citation type="submission" date="2018-06" db="EMBL/GenBank/DDBJ databases">
        <title>Comparative genomics reveals the genomic features of Rhizophagus irregularis, R. cerebriforme, R. diaphanum and Gigaspora rosea, and their symbiotic lifestyle signature.</title>
        <authorList>
            <person name="Morin E."/>
            <person name="San Clemente H."/>
            <person name="Chen E.C.H."/>
            <person name="De La Providencia I."/>
            <person name="Hainaut M."/>
            <person name="Kuo A."/>
            <person name="Kohler A."/>
            <person name="Murat C."/>
            <person name="Tang N."/>
            <person name="Roy S."/>
            <person name="Loubradou J."/>
            <person name="Henrissat B."/>
            <person name="Grigoriev I.V."/>
            <person name="Corradi N."/>
            <person name="Roux C."/>
            <person name="Martin F.M."/>
        </authorList>
    </citation>
    <scope>NUCLEOTIDE SEQUENCE [LARGE SCALE GENOMIC DNA]</scope>
    <source>
        <strain evidence="1 2">DAOM 227022</strain>
    </source>
</reference>
<dbReference type="Proteomes" id="UP000265703">
    <property type="component" value="Unassembled WGS sequence"/>
</dbReference>
<sequence length="92" mass="10732">MLSLERYHNIDKKVKYNTPNPRSIYVPPVRLAFDVPLILDQNSLRNSIYFGIGFCSFNDSGLRFLDNGMFWASVREYRDGFLDIRVPVSILE</sequence>
<evidence type="ECO:0000313" key="1">
    <source>
        <dbReference type="EMBL" id="RIA79634.1"/>
    </source>
</evidence>
<dbReference type="AlphaFoldDB" id="A0A397SBC2"/>